<proteinExistence type="predicted"/>
<name>A0ACD4NNR7_9HYPH</name>
<protein>
    <submittedName>
        <fullName evidence="1">Uncharacterized protein</fullName>
    </submittedName>
</protein>
<evidence type="ECO:0000313" key="1">
    <source>
        <dbReference type="EMBL" id="WAJ28250.1"/>
    </source>
</evidence>
<organism evidence="1 2">
    <name type="scientific">Antarcticirhabdus aurantiaca</name>
    <dbReference type="NCBI Taxonomy" id="2606717"/>
    <lineage>
        <taxon>Bacteria</taxon>
        <taxon>Pseudomonadati</taxon>
        <taxon>Pseudomonadota</taxon>
        <taxon>Alphaproteobacteria</taxon>
        <taxon>Hyphomicrobiales</taxon>
        <taxon>Aurantimonadaceae</taxon>
        <taxon>Antarcticirhabdus</taxon>
    </lineage>
</organism>
<accession>A0ACD4NNR7</accession>
<dbReference type="Proteomes" id="UP001163223">
    <property type="component" value="Chromosome"/>
</dbReference>
<evidence type="ECO:0000313" key="2">
    <source>
        <dbReference type="Proteomes" id="UP001163223"/>
    </source>
</evidence>
<gene>
    <name evidence="1" type="ORF">OXU80_26095</name>
</gene>
<keyword evidence="2" id="KW-1185">Reference proteome</keyword>
<reference evidence="1" key="1">
    <citation type="submission" date="2022-11" db="EMBL/GenBank/DDBJ databases">
        <title>beta-Carotene-producing bacterium, Jeongeuplla avenae sp. nov., alleviates the salt stress of Arabidopsis seedlings.</title>
        <authorList>
            <person name="Jiang L."/>
            <person name="Lee J."/>
        </authorList>
    </citation>
    <scope>NUCLEOTIDE SEQUENCE</scope>
    <source>
        <strain evidence="1">DY_R2A_6</strain>
    </source>
</reference>
<dbReference type="EMBL" id="CP113520">
    <property type="protein sequence ID" value="WAJ28250.1"/>
    <property type="molecule type" value="Genomic_DNA"/>
</dbReference>
<sequence length="54" mass="6026">MTVADDRRLAEVLRIMIPSDHLIAPGFLSVGRERALAQAEAAFRRLNGVGRHDR</sequence>